<accession>A0AAD3SGX5</accession>
<proteinExistence type="predicted"/>
<keyword evidence="2" id="KW-1185">Reference proteome</keyword>
<organism evidence="1 2">
    <name type="scientific">Nepenthes gracilis</name>
    <name type="common">Slender pitcher plant</name>
    <dbReference type="NCBI Taxonomy" id="150966"/>
    <lineage>
        <taxon>Eukaryota</taxon>
        <taxon>Viridiplantae</taxon>
        <taxon>Streptophyta</taxon>
        <taxon>Embryophyta</taxon>
        <taxon>Tracheophyta</taxon>
        <taxon>Spermatophyta</taxon>
        <taxon>Magnoliopsida</taxon>
        <taxon>eudicotyledons</taxon>
        <taxon>Gunneridae</taxon>
        <taxon>Pentapetalae</taxon>
        <taxon>Caryophyllales</taxon>
        <taxon>Nepenthaceae</taxon>
        <taxon>Nepenthes</taxon>
    </lineage>
</organism>
<sequence length="96" mass="11190">MRFTERIISRRDVYFLLLSLSRSHPLLFARAATQGFTGLCDLSWIYILIVDVAFEVFFNARIISVHQVIECCQSLQGYAQTLHWCIKGFFPISDER</sequence>
<dbReference type="AlphaFoldDB" id="A0AAD3SGX5"/>
<gene>
    <name evidence="1" type="ORF">Nepgr_012888</name>
</gene>
<evidence type="ECO:0000313" key="2">
    <source>
        <dbReference type="Proteomes" id="UP001279734"/>
    </source>
</evidence>
<evidence type="ECO:0000313" key="1">
    <source>
        <dbReference type="EMBL" id="GMH11047.1"/>
    </source>
</evidence>
<dbReference type="Proteomes" id="UP001279734">
    <property type="component" value="Unassembled WGS sequence"/>
</dbReference>
<dbReference type="EMBL" id="BSYO01000010">
    <property type="protein sequence ID" value="GMH11047.1"/>
    <property type="molecule type" value="Genomic_DNA"/>
</dbReference>
<reference evidence="1" key="1">
    <citation type="submission" date="2023-05" db="EMBL/GenBank/DDBJ databases">
        <title>Nepenthes gracilis genome sequencing.</title>
        <authorList>
            <person name="Fukushima K."/>
        </authorList>
    </citation>
    <scope>NUCLEOTIDE SEQUENCE</scope>
    <source>
        <strain evidence="1">SING2019-196</strain>
    </source>
</reference>
<protein>
    <submittedName>
        <fullName evidence="1">Uncharacterized protein</fullName>
    </submittedName>
</protein>
<name>A0AAD3SGX5_NEPGR</name>
<comment type="caution">
    <text evidence="1">The sequence shown here is derived from an EMBL/GenBank/DDBJ whole genome shotgun (WGS) entry which is preliminary data.</text>
</comment>